<reference evidence="1" key="1">
    <citation type="submission" date="2020-03" db="EMBL/GenBank/DDBJ databases">
        <title>A transcriptome and proteome of the tick Rhipicephalus microplus shaped by the genetic composition of its hosts and developmental stage.</title>
        <authorList>
            <person name="Garcia G.R."/>
            <person name="Ribeiro J.M.C."/>
            <person name="Maruyama S.R."/>
            <person name="Gardinasse L.G."/>
            <person name="Nelson K."/>
            <person name="Ferreira B.R."/>
            <person name="Andrade T.G."/>
            <person name="Santos I.K.F.M."/>
        </authorList>
    </citation>
    <scope>NUCLEOTIDE SEQUENCE</scope>
    <source>
        <strain evidence="1">NSGR</strain>
        <tissue evidence="1">Salivary glands</tissue>
    </source>
</reference>
<name>A0A6G5A088_RHIMP</name>
<organism evidence="1">
    <name type="scientific">Rhipicephalus microplus</name>
    <name type="common">Cattle tick</name>
    <name type="synonym">Boophilus microplus</name>
    <dbReference type="NCBI Taxonomy" id="6941"/>
    <lineage>
        <taxon>Eukaryota</taxon>
        <taxon>Metazoa</taxon>
        <taxon>Ecdysozoa</taxon>
        <taxon>Arthropoda</taxon>
        <taxon>Chelicerata</taxon>
        <taxon>Arachnida</taxon>
        <taxon>Acari</taxon>
        <taxon>Parasitiformes</taxon>
        <taxon>Ixodida</taxon>
        <taxon>Ixodoidea</taxon>
        <taxon>Ixodidae</taxon>
        <taxon>Rhipicephalinae</taxon>
        <taxon>Rhipicephalus</taxon>
        <taxon>Boophilus</taxon>
    </lineage>
</organism>
<dbReference type="EMBL" id="GIKN01002148">
    <property type="protein sequence ID" value="NIE44421.1"/>
    <property type="molecule type" value="Transcribed_RNA"/>
</dbReference>
<proteinExistence type="predicted"/>
<sequence length="92" mass="10465">MQHHHLLTYNINPVPIEVIGLWLAIKFAMCWATSLTSTICCEIHLVTFTCGYRATIFTITKQLSSISWVLAVHKQSCSCWSSRNTIALTVYF</sequence>
<protein>
    <submittedName>
        <fullName evidence="1">Putative secreted protein</fullName>
    </submittedName>
</protein>
<dbReference type="AlphaFoldDB" id="A0A6G5A088"/>
<accession>A0A6G5A088</accession>
<evidence type="ECO:0000313" key="1">
    <source>
        <dbReference type="EMBL" id="NIE44421.1"/>
    </source>
</evidence>